<evidence type="ECO:0000313" key="6">
    <source>
        <dbReference type="EMBL" id="KAL1259855.1"/>
    </source>
</evidence>
<organism evidence="6 7">
    <name type="scientific">Cirrhinus molitorella</name>
    <name type="common">mud carp</name>
    <dbReference type="NCBI Taxonomy" id="172907"/>
    <lineage>
        <taxon>Eukaryota</taxon>
        <taxon>Metazoa</taxon>
        <taxon>Chordata</taxon>
        <taxon>Craniata</taxon>
        <taxon>Vertebrata</taxon>
        <taxon>Euteleostomi</taxon>
        <taxon>Actinopterygii</taxon>
        <taxon>Neopterygii</taxon>
        <taxon>Teleostei</taxon>
        <taxon>Ostariophysi</taxon>
        <taxon>Cypriniformes</taxon>
        <taxon>Cyprinidae</taxon>
        <taxon>Labeoninae</taxon>
        <taxon>Labeonini</taxon>
        <taxon>Cirrhinus</taxon>
    </lineage>
</organism>
<keyword evidence="7" id="KW-1185">Reference proteome</keyword>
<feature type="signal peptide" evidence="4">
    <location>
        <begin position="1"/>
        <end position="30"/>
    </location>
</feature>
<evidence type="ECO:0000259" key="5">
    <source>
        <dbReference type="PROSITE" id="PS50268"/>
    </source>
</evidence>
<dbReference type="SUPFAM" id="SSF49313">
    <property type="entry name" value="Cadherin-like"/>
    <property type="match status" value="1"/>
</dbReference>
<reference evidence="6 7" key="1">
    <citation type="submission" date="2023-09" db="EMBL/GenBank/DDBJ databases">
        <authorList>
            <person name="Wang M."/>
        </authorList>
    </citation>
    <scope>NUCLEOTIDE SEQUENCE [LARGE SCALE GENOMIC DNA]</scope>
    <source>
        <strain evidence="6">GT-2023</strain>
        <tissue evidence="6">Liver</tissue>
    </source>
</reference>
<evidence type="ECO:0000256" key="2">
    <source>
        <dbReference type="ARBA" id="ARBA00023136"/>
    </source>
</evidence>
<sequence>MRAHLRIPTFFRFPTACILNFSLVISIVHSAVFHGQLEEGAPPGTAVAGFRFPLPDKCKEINLAGLKTVLTGEDSSDFSLEYLDKAGFVLKTTKTFDREPKSSYTVSARVPRCTAEEVTVKIEVLDKNNNTRHFSVTTDRIKIPTDAESRVRKPRTISEEVSYTVTVSEDVKVGDLIFTVPDQKFEKKWFEVISDGNSPVQIERDSGRVYLAYRLMSTAEVMVKIHNMRGT</sequence>
<dbReference type="PROSITE" id="PS50268">
    <property type="entry name" value="CADHERIN_2"/>
    <property type="match status" value="1"/>
</dbReference>
<evidence type="ECO:0000256" key="3">
    <source>
        <dbReference type="PROSITE-ProRule" id="PRU00043"/>
    </source>
</evidence>
<proteinExistence type="predicted"/>
<keyword evidence="4" id="KW-0732">Signal</keyword>
<protein>
    <recommendedName>
        <fullName evidence="5">Cadherin domain-containing protein</fullName>
    </recommendedName>
</protein>
<dbReference type="EMBL" id="JAYMGO010000016">
    <property type="protein sequence ID" value="KAL1259855.1"/>
    <property type="molecule type" value="Genomic_DNA"/>
</dbReference>
<feature type="domain" description="Cadherin" evidence="5">
    <location>
        <begin position="29"/>
        <end position="134"/>
    </location>
</feature>
<name>A0ABR3M5K4_9TELE</name>
<dbReference type="CDD" id="cd11304">
    <property type="entry name" value="Cadherin_repeat"/>
    <property type="match status" value="1"/>
</dbReference>
<dbReference type="InterPro" id="IPR002126">
    <property type="entry name" value="Cadherin-like_dom"/>
</dbReference>
<evidence type="ECO:0000313" key="7">
    <source>
        <dbReference type="Proteomes" id="UP001558613"/>
    </source>
</evidence>
<comment type="caution">
    <text evidence="6">The sequence shown here is derived from an EMBL/GenBank/DDBJ whole genome shotgun (WGS) entry which is preliminary data.</text>
</comment>
<evidence type="ECO:0000256" key="4">
    <source>
        <dbReference type="SAM" id="SignalP"/>
    </source>
</evidence>
<evidence type="ECO:0000256" key="1">
    <source>
        <dbReference type="ARBA" id="ARBA00004370"/>
    </source>
</evidence>
<keyword evidence="3" id="KW-0106">Calcium</keyword>
<feature type="chain" id="PRO_5045084013" description="Cadherin domain-containing protein" evidence="4">
    <location>
        <begin position="31"/>
        <end position="231"/>
    </location>
</feature>
<dbReference type="InterPro" id="IPR015919">
    <property type="entry name" value="Cadherin-like_sf"/>
</dbReference>
<comment type="subcellular location">
    <subcellularLocation>
        <location evidence="1">Membrane</location>
    </subcellularLocation>
</comment>
<dbReference type="Gene3D" id="2.60.40.60">
    <property type="entry name" value="Cadherins"/>
    <property type="match status" value="1"/>
</dbReference>
<keyword evidence="2" id="KW-0472">Membrane</keyword>
<dbReference type="Proteomes" id="UP001558613">
    <property type="component" value="Unassembled WGS sequence"/>
</dbReference>
<accession>A0ABR3M5K4</accession>
<gene>
    <name evidence="6" type="ORF">QQF64_010432</name>
</gene>